<evidence type="ECO:0000313" key="1">
    <source>
        <dbReference type="EMBL" id="MDT2759463.1"/>
    </source>
</evidence>
<proteinExistence type="predicted"/>
<sequence length="78" mass="8900">MKKINEMYNFIGHIVQVMLNSGNSIVGFVDDCETVFDNNIGEALLLDVAITHLPQMYRKSYPLETVLIKDIKDIEIVE</sequence>
<keyword evidence="2" id="KW-1185">Reference proteome</keyword>
<protein>
    <recommendedName>
        <fullName evidence="3">PRC-barrel domain-containing protein</fullName>
    </recommendedName>
</protein>
<comment type="caution">
    <text evidence="1">The sequence shown here is derived from an EMBL/GenBank/DDBJ whole genome shotgun (WGS) entry which is preliminary data.</text>
</comment>
<name>A0ABU3F9W7_9ENTE</name>
<dbReference type="RefSeq" id="WP_311829881.1">
    <property type="nucleotide sequence ID" value="NZ_JARQAJ010000003.1"/>
</dbReference>
<organism evidence="1 2">
    <name type="scientific">Enterococcus xiangfangensis</name>
    <dbReference type="NCBI Taxonomy" id="1296537"/>
    <lineage>
        <taxon>Bacteria</taxon>
        <taxon>Bacillati</taxon>
        <taxon>Bacillota</taxon>
        <taxon>Bacilli</taxon>
        <taxon>Lactobacillales</taxon>
        <taxon>Enterococcaceae</taxon>
        <taxon>Enterococcus</taxon>
    </lineage>
</organism>
<reference evidence="1" key="1">
    <citation type="submission" date="2023-03" db="EMBL/GenBank/DDBJ databases">
        <authorList>
            <person name="Shen W."/>
            <person name="Cai J."/>
        </authorList>
    </citation>
    <scope>NUCLEOTIDE SEQUENCE</scope>
    <source>
        <strain evidence="1">P66-3</strain>
    </source>
</reference>
<evidence type="ECO:0000313" key="2">
    <source>
        <dbReference type="Proteomes" id="UP001181046"/>
    </source>
</evidence>
<dbReference type="EMBL" id="JARQAJ010000003">
    <property type="protein sequence ID" value="MDT2759463.1"/>
    <property type="molecule type" value="Genomic_DNA"/>
</dbReference>
<accession>A0ABU3F9W7</accession>
<gene>
    <name evidence="1" type="ORF">P7H27_06765</name>
</gene>
<evidence type="ECO:0008006" key="3">
    <source>
        <dbReference type="Google" id="ProtNLM"/>
    </source>
</evidence>
<dbReference type="Proteomes" id="UP001181046">
    <property type="component" value="Unassembled WGS sequence"/>
</dbReference>